<dbReference type="AlphaFoldDB" id="A0A415EPB0"/>
<dbReference type="InterPro" id="IPR056937">
    <property type="entry name" value="YqbQ/XkdQ"/>
</dbReference>
<dbReference type="EMBL" id="QRMZ01000025">
    <property type="protein sequence ID" value="RHK04816.1"/>
    <property type="molecule type" value="Genomic_DNA"/>
</dbReference>
<reference evidence="3 4" key="1">
    <citation type="submission" date="2018-08" db="EMBL/GenBank/DDBJ databases">
        <title>A genome reference for cultivated species of the human gut microbiota.</title>
        <authorList>
            <person name="Zou Y."/>
            <person name="Xue W."/>
            <person name="Luo G."/>
        </authorList>
    </citation>
    <scope>NUCLEOTIDE SEQUENCE [LARGE SCALE GENOMIC DNA]</scope>
    <source>
        <strain evidence="3 4">AF48-16</strain>
    </source>
</reference>
<evidence type="ECO:0000313" key="3">
    <source>
        <dbReference type="EMBL" id="RHK04816.1"/>
    </source>
</evidence>
<protein>
    <recommendedName>
        <fullName evidence="2">YqbQ/XkdQ domain-containing protein</fullName>
    </recommendedName>
</protein>
<evidence type="ECO:0000259" key="2">
    <source>
        <dbReference type="Pfam" id="PF24032"/>
    </source>
</evidence>
<feature type="domain" description="YqbQ/XkdQ" evidence="2">
    <location>
        <begin position="26"/>
        <end position="321"/>
    </location>
</feature>
<keyword evidence="1" id="KW-0175">Coiled coil</keyword>
<dbReference type="Proteomes" id="UP000286288">
    <property type="component" value="Unassembled WGS sequence"/>
</dbReference>
<comment type="caution">
    <text evidence="3">The sequence shown here is derived from an EMBL/GenBank/DDBJ whole genome shotgun (WGS) entry which is preliminary data.</text>
</comment>
<evidence type="ECO:0000256" key="1">
    <source>
        <dbReference type="SAM" id="Coils"/>
    </source>
</evidence>
<dbReference type="Pfam" id="PF24032">
    <property type="entry name" value="YQBQ"/>
    <property type="match status" value="1"/>
</dbReference>
<feature type="coiled-coil region" evidence="1">
    <location>
        <begin position="240"/>
        <end position="267"/>
    </location>
</feature>
<name>A0A415EPB0_ENTCA</name>
<sequence>MNLQILETSMVNRQMYDISEIVSDPRWTTGIASQPGKLEFTIIDDRSVYLRSGDIIEAKADGKTFFKGKVFIRKKQHAKLWQIVAYDNLRYLKNEDTIVFGASSVSARFKRICETQGMPYRILDHVPYNCPAAVMDNKTYFSMLEDSLADTRLNYGGMRYSIRDNAGTLEFATFNRLITKLVLGDASLLTDYTYEATIDQAVNAVKVIREDSEKNTREIYTASHGGNIEKWGRLQIVETVSEADLNASQLQQQANALLRAKNEEVKKINVSAIGSMEISAGNSFILRLKELEREGIGNDNLALVTSCTHRLGKTHTMNLEVEVVA</sequence>
<proteinExistence type="predicted"/>
<organism evidence="3 4">
    <name type="scientific">Enterococcus casseliflavus</name>
    <name type="common">Enterococcus flavescens</name>
    <dbReference type="NCBI Taxonomy" id="37734"/>
    <lineage>
        <taxon>Bacteria</taxon>
        <taxon>Bacillati</taxon>
        <taxon>Bacillota</taxon>
        <taxon>Bacilli</taxon>
        <taxon>Lactobacillales</taxon>
        <taxon>Enterococcaceae</taxon>
        <taxon>Enterococcus</taxon>
    </lineage>
</organism>
<gene>
    <name evidence="3" type="ORF">DW084_15495</name>
</gene>
<evidence type="ECO:0000313" key="4">
    <source>
        <dbReference type="Proteomes" id="UP000286288"/>
    </source>
</evidence>
<accession>A0A415EPB0</accession>